<dbReference type="Gene3D" id="3.40.190.290">
    <property type="match status" value="1"/>
</dbReference>
<evidence type="ECO:0000256" key="2">
    <source>
        <dbReference type="ARBA" id="ARBA00023015"/>
    </source>
</evidence>
<dbReference type="CDD" id="cd05466">
    <property type="entry name" value="PBP2_LTTR_substrate"/>
    <property type="match status" value="1"/>
</dbReference>
<reference evidence="6 7" key="1">
    <citation type="submission" date="2014-12" db="EMBL/GenBank/DDBJ databases">
        <title>Genome sequencing of Chryseobacterium taiwanense TPW19.</title>
        <authorList>
            <person name="Tan P.W."/>
            <person name="Chan K.-G."/>
        </authorList>
    </citation>
    <scope>NUCLEOTIDE SEQUENCE [LARGE SCALE GENOMIC DNA]</scope>
    <source>
        <strain evidence="6 7">TPW19</strain>
    </source>
</reference>
<proteinExistence type="inferred from homology"/>
<dbReference type="Proteomes" id="UP000031167">
    <property type="component" value="Unassembled WGS sequence"/>
</dbReference>
<dbReference type="OrthoDB" id="646694at2"/>
<dbReference type="SUPFAM" id="SSF46785">
    <property type="entry name" value="Winged helix' DNA-binding domain"/>
    <property type="match status" value="1"/>
</dbReference>
<keyword evidence="2" id="KW-0805">Transcription regulation</keyword>
<evidence type="ECO:0000256" key="3">
    <source>
        <dbReference type="ARBA" id="ARBA00023125"/>
    </source>
</evidence>
<keyword evidence="7" id="KW-1185">Reference proteome</keyword>
<dbReference type="InterPro" id="IPR036388">
    <property type="entry name" value="WH-like_DNA-bd_sf"/>
</dbReference>
<dbReference type="GO" id="GO:0003700">
    <property type="term" value="F:DNA-binding transcription factor activity"/>
    <property type="evidence" value="ECO:0007669"/>
    <property type="project" value="InterPro"/>
</dbReference>
<dbReference type="Pfam" id="PF00126">
    <property type="entry name" value="HTH_1"/>
    <property type="match status" value="1"/>
</dbReference>
<dbReference type="RefSeq" id="WP_039368975.1">
    <property type="nucleotide sequence ID" value="NZ_JWTA01000008.1"/>
</dbReference>
<dbReference type="InterPro" id="IPR005119">
    <property type="entry name" value="LysR_subst-bd"/>
</dbReference>
<dbReference type="PANTHER" id="PTHR30126:SF40">
    <property type="entry name" value="HTH-TYPE TRANSCRIPTIONAL REGULATOR GLTR"/>
    <property type="match status" value="1"/>
</dbReference>
<sequence length="310" mass="35791">MNANLEWFRTFKAIYETGTLSGAAKQLFVSQPGVGIHLNSLETYTGYPLFERKARKMVPTERGHLLYQQMQHSLNVLEEIQGRFRRKAGSDRPTVSVGMCVETFQQALEQHIPYIDFNLIMQFGENEKLTELLENGGADLILTTKPKEDNILEFEAFTTETLMVVCGKNTDLSGWETIDPHDSESLKNWFQQQIWYNTASDMKLLNQFWQENFGIMPEFVPNYIVPNKFSIIRCLSVGQGLAVLPDFICREAFAKNEVKVLWRGYNDVQNTMYFGQRKNSLYGDQIRFLKEKLIAEYAETLEPILSTYTV</sequence>
<accession>A0A0B4D7I8</accession>
<dbReference type="InterPro" id="IPR000847">
    <property type="entry name" value="LysR_HTH_N"/>
</dbReference>
<name>A0A0B4D7I8_9FLAO</name>
<dbReference type="STRING" id="363331.RM51_10810"/>
<evidence type="ECO:0000313" key="7">
    <source>
        <dbReference type="Proteomes" id="UP000031167"/>
    </source>
</evidence>
<evidence type="ECO:0000313" key="6">
    <source>
        <dbReference type="EMBL" id="KIC62681.1"/>
    </source>
</evidence>
<gene>
    <name evidence="6" type="ORF">RM51_10810</name>
</gene>
<organism evidence="6 7">
    <name type="scientific">Chryseobacterium taiwanense</name>
    <dbReference type="NCBI Taxonomy" id="363331"/>
    <lineage>
        <taxon>Bacteria</taxon>
        <taxon>Pseudomonadati</taxon>
        <taxon>Bacteroidota</taxon>
        <taxon>Flavobacteriia</taxon>
        <taxon>Flavobacteriales</taxon>
        <taxon>Weeksellaceae</taxon>
        <taxon>Chryseobacterium group</taxon>
        <taxon>Chryseobacterium</taxon>
    </lineage>
</organism>
<comment type="caution">
    <text evidence="6">The sequence shown here is derived from an EMBL/GenBank/DDBJ whole genome shotgun (WGS) entry which is preliminary data.</text>
</comment>
<dbReference type="PRINTS" id="PR00039">
    <property type="entry name" value="HTHLYSR"/>
</dbReference>
<keyword evidence="3" id="KW-0238">DNA-binding</keyword>
<keyword evidence="4" id="KW-0804">Transcription</keyword>
<evidence type="ECO:0000256" key="4">
    <source>
        <dbReference type="ARBA" id="ARBA00023163"/>
    </source>
</evidence>
<dbReference type="Gene3D" id="1.10.10.10">
    <property type="entry name" value="Winged helix-like DNA-binding domain superfamily/Winged helix DNA-binding domain"/>
    <property type="match status" value="1"/>
</dbReference>
<comment type="similarity">
    <text evidence="1">Belongs to the LysR transcriptional regulatory family.</text>
</comment>
<dbReference type="InterPro" id="IPR036390">
    <property type="entry name" value="WH_DNA-bd_sf"/>
</dbReference>
<protein>
    <recommendedName>
        <fullName evidence="5">HTH lysR-type domain-containing protein</fullName>
    </recommendedName>
</protein>
<feature type="domain" description="HTH lysR-type" evidence="5">
    <location>
        <begin position="1"/>
        <end position="60"/>
    </location>
</feature>
<evidence type="ECO:0000259" key="5">
    <source>
        <dbReference type="PROSITE" id="PS50931"/>
    </source>
</evidence>
<dbReference type="EMBL" id="JWTA01000008">
    <property type="protein sequence ID" value="KIC62681.1"/>
    <property type="molecule type" value="Genomic_DNA"/>
</dbReference>
<dbReference type="AlphaFoldDB" id="A0A0B4D7I8"/>
<dbReference type="GO" id="GO:0000976">
    <property type="term" value="F:transcription cis-regulatory region binding"/>
    <property type="evidence" value="ECO:0007669"/>
    <property type="project" value="TreeGrafter"/>
</dbReference>
<dbReference type="Pfam" id="PF03466">
    <property type="entry name" value="LysR_substrate"/>
    <property type="match status" value="1"/>
</dbReference>
<dbReference type="PANTHER" id="PTHR30126">
    <property type="entry name" value="HTH-TYPE TRANSCRIPTIONAL REGULATOR"/>
    <property type="match status" value="1"/>
</dbReference>
<evidence type="ECO:0000256" key="1">
    <source>
        <dbReference type="ARBA" id="ARBA00009437"/>
    </source>
</evidence>
<dbReference type="PROSITE" id="PS50931">
    <property type="entry name" value="HTH_LYSR"/>
    <property type="match status" value="1"/>
</dbReference>
<dbReference type="SUPFAM" id="SSF53850">
    <property type="entry name" value="Periplasmic binding protein-like II"/>
    <property type="match status" value="1"/>
</dbReference>